<accession>A0ACA9MCP9</accession>
<gene>
    <name evidence="1" type="ORF">RPERSI_LOCUS5278</name>
</gene>
<protein>
    <submittedName>
        <fullName evidence="1">12168_t:CDS:1</fullName>
    </submittedName>
</protein>
<keyword evidence="2" id="KW-1185">Reference proteome</keyword>
<proteinExistence type="predicted"/>
<dbReference type="EMBL" id="CAJVQC010007813">
    <property type="protein sequence ID" value="CAG8584277.1"/>
    <property type="molecule type" value="Genomic_DNA"/>
</dbReference>
<dbReference type="Proteomes" id="UP000789920">
    <property type="component" value="Unassembled WGS sequence"/>
</dbReference>
<feature type="non-terminal residue" evidence="1">
    <location>
        <position position="59"/>
    </location>
</feature>
<reference evidence="1" key="1">
    <citation type="submission" date="2021-06" db="EMBL/GenBank/DDBJ databases">
        <authorList>
            <person name="Kallberg Y."/>
            <person name="Tangrot J."/>
            <person name="Rosling A."/>
        </authorList>
    </citation>
    <scope>NUCLEOTIDE SEQUENCE</scope>
    <source>
        <strain evidence="1">MA461A</strain>
    </source>
</reference>
<evidence type="ECO:0000313" key="2">
    <source>
        <dbReference type="Proteomes" id="UP000789920"/>
    </source>
</evidence>
<name>A0ACA9MCP9_9GLOM</name>
<organism evidence="1 2">
    <name type="scientific">Racocetra persica</name>
    <dbReference type="NCBI Taxonomy" id="160502"/>
    <lineage>
        <taxon>Eukaryota</taxon>
        <taxon>Fungi</taxon>
        <taxon>Fungi incertae sedis</taxon>
        <taxon>Mucoromycota</taxon>
        <taxon>Glomeromycotina</taxon>
        <taxon>Glomeromycetes</taxon>
        <taxon>Diversisporales</taxon>
        <taxon>Gigasporaceae</taxon>
        <taxon>Racocetra</taxon>
    </lineage>
</organism>
<comment type="caution">
    <text evidence="1">The sequence shown here is derived from an EMBL/GenBank/DDBJ whole genome shotgun (WGS) entry which is preliminary data.</text>
</comment>
<sequence>MNKPAILTIDKPNNLNNQDIIEDKLTCQLDIDSEKYDNNVLDNANNEIKISSEDISINI</sequence>
<evidence type="ECO:0000313" key="1">
    <source>
        <dbReference type="EMBL" id="CAG8584277.1"/>
    </source>
</evidence>